<evidence type="ECO:0000256" key="1">
    <source>
        <dbReference type="SAM" id="MobiDB-lite"/>
    </source>
</evidence>
<protein>
    <recommendedName>
        <fullName evidence="3">Lunapark zinc ribbon domain-containing protein</fullName>
    </recommendedName>
</protein>
<keyword evidence="5" id="KW-1185">Reference proteome</keyword>
<dbReference type="PANTHER" id="PTHR22166:SF30">
    <property type="entry name" value="LUNAPARK DOMAIN-CONTAINING PROTEIN"/>
    <property type="match status" value="1"/>
</dbReference>
<dbReference type="Proteomes" id="UP000326396">
    <property type="component" value="Linkage Group LG4"/>
</dbReference>
<dbReference type="AlphaFoldDB" id="A0A5N6MY49"/>
<sequence>MAEEVVGKEVDGEKKKTSTKRGFWYRVWNGLFRLHGDDFEKRLQYISKEEATLLARMKRRSSSRRATARNLIVVSVFIEVIALGYAIMTTRTVGLDWQMRALRVLPIFLLPAISSSLYWALFSFTRMRDGRDQKTVDRLRAERQEKIDELKERTNYYTTQQLIQKYDPDPAAKAAAASVLASKLGADSGLKVLFGDELQQHFTEATGKSHDVELVASGGLRKRNASESTSKGGNDMDMQQPENNMSDVYPHNQVFVEHHNPKAFGSEDGGWLARLAQFLVGEDPSQSYALICGNCHMHNGLARKEDFPFITYYCPRCHALNRPRNSTPSSPSTSTFDATSPTITDLDWIKRNSGSMKASPISSPLGDVKRMSEKISAASSPVGNTDGVEDAVNMHRLCQHLTGYYHFVMGHTSIVMINILLKFLAAYYRDKECCEL</sequence>
<dbReference type="OrthoDB" id="1725934at2759"/>
<organism evidence="4 5">
    <name type="scientific">Mikania micrantha</name>
    <name type="common">bitter vine</name>
    <dbReference type="NCBI Taxonomy" id="192012"/>
    <lineage>
        <taxon>Eukaryota</taxon>
        <taxon>Viridiplantae</taxon>
        <taxon>Streptophyta</taxon>
        <taxon>Embryophyta</taxon>
        <taxon>Tracheophyta</taxon>
        <taxon>Spermatophyta</taxon>
        <taxon>Magnoliopsida</taxon>
        <taxon>eudicotyledons</taxon>
        <taxon>Gunneridae</taxon>
        <taxon>Pentapetalae</taxon>
        <taxon>asterids</taxon>
        <taxon>campanulids</taxon>
        <taxon>Asterales</taxon>
        <taxon>Asteraceae</taxon>
        <taxon>Asteroideae</taxon>
        <taxon>Heliantheae alliance</taxon>
        <taxon>Eupatorieae</taxon>
        <taxon>Mikania</taxon>
    </lineage>
</organism>
<dbReference type="GO" id="GO:0071786">
    <property type="term" value="P:endoplasmic reticulum tubular network organization"/>
    <property type="evidence" value="ECO:0007669"/>
    <property type="project" value="InterPro"/>
</dbReference>
<dbReference type="GO" id="GO:0071782">
    <property type="term" value="C:endoplasmic reticulum tubular network"/>
    <property type="evidence" value="ECO:0007669"/>
    <property type="project" value="TreeGrafter"/>
</dbReference>
<gene>
    <name evidence="4" type="ORF">E3N88_27571</name>
</gene>
<proteinExistence type="predicted"/>
<dbReference type="Pfam" id="PF10058">
    <property type="entry name" value="Zn_ribbon_10"/>
    <property type="match status" value="1"/>
</dbReference>
<feature type="transmembrane region" description="Helical" evidence="2">
    <location>
        <begin position="100"/>
        <end position="121"/>
    </location>
</feature>
<feature type="domain" description="Lunapark zinc ribbon" evidence="3">
    <location>
        <begin position="271"/>
        <end position="321"/>
    </location>
</feature>
<dbReference type="InterPro" id="IPR040115">
    <property type="entry name" value="Lnp"/>
</dbReference>
<evidence type="ECO:0000313" key="5">
    <source>
        <dbReference type="Proteomes" id="UP000326396"/>
    </source>
</evidence>
<comment type="caution">
    <text evidence="4">The sequence shown here is derived from an EMBL/GenBank/DDBJ whole genome shotgun (WGS) entry which is preliminary data.</text>
</comment>
<reference evidence="4 5" key="1">
    <citation type="submission" date="2019-05" db="EMBL/GenBank/DDBJ databases">
        <title>Mikania micrantha, genome provides insights into the molecular mechanism of rapid growth.</title>
        <authorList>
            <person name="Liu B."/>
        </authorList>
    </citation>
    <scope>NUCLEOTIDE SEQUENCE [LARGE SCALE GENOMIC DNA]</scope>
    <source>
        <strain evidence="4">NLD-2019</strain>
        <tissue evidence="4">Leaf</tissue>
    </source>
</reference>
<evidence type="ECO:0000256" key="2">
    <source>
        <dbReference type="SAM" id="Phobius"/>
    </source>
</evidence>
<keyword evidence="2" id="KW-0472">Membrane</keyword>
<keyword evidence="2" id="KW-0812">Transmembrane</keyword>
<evidence type="ECO:0000313" key="4">
    <source>
        <dbReference type="EMBL" id="KAD4178980.1"/>
    </source>
</evidence>
<accession>A0A5N6MY49</accession>
<dbReference type="EMBL" id="SZYD01000014">
    <property type="protein sequence ID" value="KAD4178980.1"/>
    <property type="molecule type" value="Genomic_DNA"/>
</dbReference>
<keyword evidence="2" id="KW-1133">Transmembrane helix</keyword>
<feature type="region of interest" description="Disordered" evidence="1">
    <location>
        <begin position="220"/>
        <end position="242"/>
    </location>
</feature>
<feature type="transmembrane region" description="Helical" evidence="2">
    <location>
        <begin position="404"/>
        <end position="428"/>
    </location>
</feature>
<dbReference type="InterPro" id="IPR019273">
    <property type="entry name" value="Lunapark_Znf"/>
</dbReference>
<evidence type="ECO:0000259" key="3">
    <source>
        <dbReference type="Pfam" id="PF10058"/>
    </source>
</evidence>
<name>A0A5N6MY49_9ASTR</name>
<dbReference type="PANTHER" id="PTHR22166">
    <property type="entry name" value="ENDOPLASMIC RETICULUM JUNCTION FORMATION PROTEIN LUNAPARK"/>
    <property type="match status" value="1"/>
</dbReference>
<feature type="transmembrane region" description="Helical" evidence="2">
    <location>
        <begin position="66"/>
        <end position="88"/>
    </location>
</feature>